<reference evidence="2" key="2">
    <citation type="submission" date="2021-01" db="UniProtKB">
        <authorList>
            <consortium name="EnsemblPlants"/>
        </authorList>
    </citation>
    <scope>IDENTIFICATION</scope>
</reference>
<dbReference type="EnsemblPlants" id="QL02p082075:mrna">
    <property type="protein sequence ID" value="QL02p082075:mrna"/>
    <property type="gene ID" value="QL02p082075"/>
</dbReference>
<dbReference type="InParanoid" id="A0A7N2QZX7"/>
<dbReference type="Pfam" id="PF14392">
    <property type="entry name" value="zf-CCHC_4"/>
    <property type="match status" value="1"/>
</dbReference>
<evidence type="ECO:0000313" key="2">
    <source>
        <dbReference type="EnsemblPlants" id="QL02p082075:mrna"/>
    </source>
</evidence>
<evidence type="ECO:0000259" key="1">
    <source>
        <dbReference type="Pfam" id="PF14392"/>
    </source>
</evidence>
<name>A0A7N2QZX7_QUELO</name>
<dbReference type="AlphaFoldDB" id="A0A7N2QZX7"/>
<dbReference type="Gramene" id="QL02p082075:mrna">
    <property type="protein sequence ID" value="QL02p082075:mrna"/>
    <property type="gene ID" value="QL02p082075"/>
</dbReference>
<reference evidence="3" key="1">
    <citation type="journal article" date="2016" name="G3 (Bethesda)">
        <title>First Draft Assembly and Annotation of the Genome of a California Endemic Oak Quercus lobata Nee (Fagaceae).</title>
        <authorList>
            <person name="Sork V.L."/>
            <person name="Fitz-Gibbon S.T."/>
            <person name="Puiu D."/>
            <person name="Crepeau M."/>
            <person name="Gugger P.F."/>
            <person name="Sherman R."/>
            <person name="Stevens K."/>
            <person name="Langley C.H."/>
            <person name="Pellegrini M."/>
            <person name="Salzberg S.L."/>
        </authorList>
    </citation>
    <scope>NUCLEOTIDE SEQUENCE [LARGE SCALE GENOMIC DNA]</scope>
    <source>
        <strain evidence="3">cv. SW786</strain>
    </source>
</reference>
<organism evidence="2 3">
    <name type="scientific">Quercus lobata</name>
    <name type="common">Valley oak</name>
    <dbReference type="NCBI Taxonomy" id="97700"/>
    <lineage>
        <taxon>Eukaryota</taxon>
        <taxon>Viridiplantae</taxon>
        <taxon>Streptophyta</taxon>
        <taxon>Embryophyta</taxon>
        <taxon>Tracheophyta</taxon>
        <taxon>Spermatophyta</taxon>
        <taxon>Magnoliopsida</taxon>
        <taxon>eudicotyledons</taxon>
        <taxon>Gunneridae</taxon>
        <taxon>Pentapetalae</taxon>
        <taxon>rosids</taxon>
        <taxon>fabids</taxon>
        <taxon>Fagales</taxon>
        <taxon>Fagaceae</taxon>
        <taxon>Quercus</taxon>
    </lineage>
</organism>
<proteinExistence type="predicted"/>
<keyword evidence="3" id="KW-1185">Reference proteome</keyword>
<evidence type="ECO:0000313" key="3">
    <source>
        <dbReference type="Proteomes" id="UP000594261"/>
    </source>
</evidence>
<accession>A0A7N2QZX7</accession>
<feature type="domain" description="Zinc knuckle CX2CX4HX4C" evidence="1">
    <location>
        <begin position="89"/>
        <end position="136"/>
    </location>
</feature>
<dbReference type="InterPro" id="IPR025836">
    <property type="entry name" value="Zn_knuckle_CX2CX4HX4C"/>
</dbReference>
<dbReference type="Proteomes" id="UP000594261">
    <property type="component" value="Chromosome 2"/>
</dbReference>
<sequence>MSAMDELTNDWTKFTLLKTEGLGCCLESDLSSQDHIIAAKFLTKRALNIDAIARTFTPLWRLRNGFQVFHSADPTETEGCNFIRIRVLMDVTLPLCRGRIISMENGKTMWITFKYERLLKICYWCGRLEHDDRDCDLWLESEGCLTADQKQYGPTLRASPFVSSRKAVVSVPGFFKSNQCSSSKPTDRDIGVEAEPVVMNDVNSMPFHCPTTVSKSETPRDVLQKHSRDETVTLDSPIVTQNVREPKDSVINNTIESSQFLESHNSNIHGTAAFPDLFEVRINEIDSELTKFDHIKLTNQSATIAKNTSSQSREEQEAAKSVNTQLWLNTDFWACQISKQFLDFRELLSSIKQNYQQLVLFAFTAWAIWTNRSQTHLHLPCCNLQQMIQECEQRLAECLKINQHPQLNRPQPRALWHPPLTTLAKVNFDGRIFSGVNYSVVIVVVCDSDGSVITSLSQLILQAYTG</sequence>
<protein>
    <recommendedName>
        <fullName evidence="1">Zinc knuckle CX2CX4HX4C domain-containing protein</fullName>
    </recommendedName>
</protein>